<reference evidence="2 3" key="1">
    <citation type="journal article" date="2016" name="Front. Microbiol.">
        <title>Genome Sequence of Type Strains of Genus Stenotrophomonas.</title>
        <authorList>
            <person name="Patil P.P."/>
            <person name="Midha S."/>
            <person name="Kumar S."/>
            <person name="Patil P.B."/>
        </authorList>
    </citation>
    <scope>NUCLEOTIDE SEQUENCE [LARGE SCALE GENOMIC DNA]</scope>
    <source>
        <strain evidence="2 3">LMG 978</strain>
    </source>
</reference>
<keyword evidence="1" id="KW-0732">Signal</keyword>
<name>A0A0R0AMP4_9GAMM</name>
<gene>
    <name evidence="2" type="ORF">ARC23_03805</name>
</gene>
<dbReference type="EMBL" id="LLXV01000099">
    <property type="protein sequence ID" value="KRG46550.1"/>
    <property type="molecule type" value="Genomic_DNA"/>
</dbReference>
<evidence type="ECO:0000313" key="2">
    <source>
        <dbReference type="EMBL" id="KRG46550.1"/>
    </source>
</evidence>
<dbReference type="AlphaFoldDB" id="A0A0R0AMP4"/>
<evidence type="ECO:0008006" key="4">
    <source>
        <dbReference type="Google" id="ProtNLM"/>
    </source>
</evidence>
<sequence length="159" mass="18075">MYRIMMIALLLGLSGGVAAKPEKAAVQMDRQAPVAEQMRQVETALGTPEYAELSLEDRTQVQQSLSRIRQHMGERQTVQELPPQLQTEVFNEQERINTLLVRGHDDSRQICRYERTTGSNMPKSRCLTVAERRRIEEKGKALINDQRSYNTLAPPPAGR</sequence>
<dbReference type="Proteomes" id="UP000051757">
    <property type="component" value="Unassembled WGS sequence"/>
</dbReference>
<proteinExistence type="predicted"/>
<evidence type="ECO:0000313" key="3">
    <source>
        <dbReference type="Proteomes" id="UP000051757"/>
    </source>
</evidence>
<accession>A0A0R0AMP4</accession>
<organism evidence="2 3">
    <name type="scientific">Stenotrophomonas beteli</name>
    <dbReference type="NCBI Taxonomy" id="3384461"/>
    <lineage>
        <taxon>Bacteria</taxon>
        <taxon>Pseudomonadati</taxon>
        <taxon>Pseudomonadota</taxon>
        <taxon>Gammaproteobacteria</taxon>
        <taxon>Lysobacterales</taxon>
        <taxon>Lysobacteraceae</taxon>
        <taxon>Stenotrophomonas</taxon>
        <taxon>Stenotrophomonas maltophilia group</taxon>
    </lineage>
</organism>
<comment type="caution">
    <text evidence="2">The sequence shown here is derived from an EMBL/GenBank/DDBJ whole genome shotgun (WGS) entry which is preliminary data.</text>
</comment>
<evidence type="ECO:0000256" key="1">
    <source>
        <dbReference type="SAM" id="SignalP"/>
    </source>
</evidence>
<feature type="chain" id="PRO_5006391004" description="Secreted protein" evidence="1">
    <location>
        <begin position="20"/>
        <end position="159"/>
    </location>
</feature>
<keyword evidence="3" id="KW-1185">Reference proteome</keyword>
<protein>
    <recommendedName>
        <fullName evidence="4">Secreted protein</fullName>
    </recommendedName>
</protein>
<dbReference type="OrthoDB" id="7193459at2"/>
<feature type="signal peptide" evidence="1">
    <location>
        <begin position="1"/>
        <end position="19"/>
    </location>
</feature>